<evidence type="ECO:0000313" key="1">
    <source>
        <dbReference type="EMBL" id="GBP61973.1"/>
    </source>
</evidence>
<accession>A0A4C1XFL3</accession>
<dbReference type="AlphaFoldDB" id="A0A4C1XFL3"/>
<organism evidence="1 2">
    <name type="scientific">Eumeta variegata</name>
    <name type="common">Bagworm moth</name>
    <name type="synonym">Eumeta japonica</name>
    <dbReference type="NCBI Taxonomy" id="151549"/>
    <lineage>
        <taxon>Eukaryota</taxon>
        <taxon>Metazoa</taxon>
        <taxon>Ecdysozoa</taxon>
        <taxon>Arthropoda</taxon>
        <taxon>Hexapoda</taxon>
        <taxon>Insecta</taxon>
        <taxon>Pterygota</taxon>
        <taxon>Neoptera</taxon>
        <taxon>Endopterygota</taxon>
        <taxon>Lepidoptera</taxon>
        <taxon>Glossata</taxon>
        <taxon>Ditrysia</taxon>
        <taxon>Tineoidea</taxon>
        <taxon>Psychidae</taxon>
        <taxon>Oiketicinae</taxon>
        <taxon>Eumeta</taxon>
    </lineage>
</organism>
<protein>
    <submittedName>
        <fullName evidence="1">Uncharacterized protein</fullName>
    </submittedName>
</protein>
<evidence type="ECO:0000313" key="2">
    <source>
        <dbReference type="Proteomes" id="UP000299102"/>
    </source>
</evidence>
<reference evidence="1 2" key="1">
    <citation type="journal article" date="2019" name="Commun. Biol.">
        <title>The bagworm genome reveals a unique fibroin gene that provides high tensile strength.</title>
        <authorList>
            <person name="Kono N."/>
            <person name="Nakamura H."/>
            <person name="Ohtoshi R."/>
            <person name="Tomita M."/>
            <person name="Numata K."/>
            <person name="Arakawa K."/>
        </authorList>
    </citation>
    <scope>NUCLEOTIDE SEQUENCE [LARGE SCALE GENOMIC DNA]</scope>
</reference>
<name>A0A4C1XFL3_EUMVA</name>
<dbReference type="EMBL" id="BGZK01000828">
    <property type="protein sequence ID" value="GBP61973.1"/>
    <property type="molecule type" value="Genomic_DNA"/>
</dbReference>
<keyword evidence="2" id="KW-1185">Reference proteome</keyword>
<comment type="caution">
    <text evidence="1">The sequence shown here is derived from an EMBL/GenBank/DDBJ whole genome shotgun (WGS) entry which is preliminary data.</text>
</comment>
<gene>
    <name evidence="1" type="ORF">EVAR_40981_1</name>
</gene>
<dbReference type="Proteomes" id="UP000299102">
    <property type="component" value="Unassembled WGS sequence"/>
</dbReference>
<proteinExistence type="predicted"/>
<sequence>MKLKGKLVAEPTNTDPSVLIGLVLIRTNEDQPVDFILPKRLSECVNGYERVSPRLLWFRGKVVKSVLEDEGKKVRGVNKRTNISKKNNEWWNFKARKIASEKKKTWLDLPSAKANHRVPRKDILKDKLKNAKSTYKDAKMRAKECVKRRKNEIKKTL</sequence>